<dbReference type="EMBL" id="SOBT01000008">
    <property type="protein sequence ID" value="TDU32500.1"/>
    <property type="molecule type" value="Genomic_DNA"/>
</dbReference>
<dbReference type="PANTHER" id="PTHR38011">
    <property type="entry name" value="DIHYDROFOLATE REDUCTASE FAMILY PROTEIN (AFU_ORTHOLOGUE AFUA_8G06820)"/>
    <property type="match status" value="1"/>
</dbReference>
<dbReference type="Gene3D" id="3.40.430.10">
    <property type="entry name" value="Dihydrofolate Reductase, subunit A"/>
    <property type="match status" value="1"/>
</dbReference>
<organism evidence="2 3">
    <name type="scientific">Panacagrimonas perspica</name>
    <dbReference type="NCBI Taxonomy" id="381431"/>
    <lineage>
        <taxon>Bacteria</taxon>
        <taxon>Pseudomonadati</taxon>
        <taxon>Pseudomonadota</taxon>
        <taxon>Gammaproteobacteria</taxon>
        <taxon>Nevskiales</taxon>
        <taxon>Nevskiaceae</taxon>
        <taxon>Panacagrimonas</taxon>
    </lineage>
</organism>
<evidence type="ECO:0000259" key="1">
    <source>
        <dbReference type="Pfam" id="PF01872"/>
    </source>
</evidence>
<dbReference type="InterPro" id="IPR024072">
    <property type="entry name" value="DHFR-like_dom_sf"/>
</dbReference>
<evidence type="ECO:0000313" key="2">
    <source>
        <dbReference type="EMBL" id="TDU32500.1"/>
    </source>
</evidence>
<gene>
    <name evidence="2" type="ORF">DFR24_1898</name>
</gene>
<dbReference type="RefSeq" id="WP_133880992.1">
    <property type="nucleotide sequence ID" value="NZ_MWIN01000001.1"/>
</dbReference>
<comment type="caution">
    <text evidence="2">The sequence shown here is derived from an EMBL/GenBank/DDBJ whole genome shotgun (WGS) entry which is preliminary data.</text>
</comment>
<sequence length="172" mass="19244">MKVTLQLATSLDGYIARPDGGFDWCFTDQDYGQGAFFASVDSVIMGRHSYELTRKMGEHLDPAKRYYVLSRRGMRADGENVFPFSGDVADLRLRMVEDGMKHAWLFGGAEVCGQFAQEGLIDECMIAVHPLALGGGVPLFRGLLRDLRMKLLNSRTYSTGLVMLHYQVLNQV</sequence>
<dbReference type="SUPFAM" id="SSF53597">
    <property type="entry name" value="Dihydrofolate reductase-like"/>
    <property type="match status" value="1"/>
</dbReference>
<dbReference type="Proteomes" id="UP000295341">
    <property type="component" value="Unassembled WGS sequence"/>
</dbReference>
<reference evidence="2 3" key="1">
    <citation type="submission" date="2019-03" db="EMBL/GenBank/DDBJ databases">
        <title>Genomic Encyclopedia of Type Strains, Phase IV (KMG-IV): sequencing the most valuable type-strain genomes for metagenomic binning, comparative biology and taxonomic classification.</title>
        <authorList>
            <person name="Goeker M."/>
        </authorList>
    </citation>
    <scope>NUCLEOTIDE SEQUENCE [LARGE SCALE GENOMIC DNA]</scope>
    <source>
        <strain evidence="2 3">DSM 26377</strain>
    </source>
</reference>
<dbReference type="AlphaFoldDB" id="A0A4S3KAN8"/>
<feature type="domain" description="Bacterial bifunctional deaminase-reductase C-terminal" evidence="1">
    <location>
        <begin position="2"/>
        <end position="162"/>
    </location>
</feature>
<dbReference type="GO" id="GO:0009231">
    <property type="term" value="P:riboflavin biosynthetic process"/>
    <property type="evidence" value="ECO:0007669"/>
    <property type="project" value="InterPro"/>
</dbReference>
<dbReference type="InterPro" id="IPR050765">
    <property type="entry name" value="Riboflavin_Biosynth_HTPR"/>
</dbReference>
<keyword evidence="3" id="KW-1185">Reference proteome</keyword>
<accession>A0A4S3KAN8</accession>
<dbReference type="PANTHER" id="PTHR38011:SF11">
    <property type="entry name" value="2,5-DIAMINO-6-RIBOSYLAMINO-4(3H)-PYRIMIDINONE 5'-PHOSPHATE REDUCTASE"/>
    <property type="match status" value="1"/>
</dbReference>
<dbReference type="OrthoDB" id="9782335at2"/>
<evidence type="ECO:0000313" key="3">
    <source>
        <dbReference type="Proteomes" id="UP000295341"/>
    </source>
</evidence>
<name>A0A4S3KAN8_9GAMM</name>
<dbReference type="InterPro" id="IPR002734">
    <property type="entry name" value="RibDG_C"/>
</dbReference>
<dbReference type="GO" id="GO:0008703">
    <property type="term" value="F:5-amino-6-(5-phosphoribosylamino)uracil reductase activity"/>
    <property type="evidence" value="ECO:0007669"/>
    <property type="project" value="InterPro"/>
</dbReference>
<proteinExistence type="predicted"/>
<dbReference type="Pfam" id="PF01872">
    <property type="entry name" value="RibD_C"/>
    <property type="match status" value="1"/>
</dbReference>
<protein>
    <submittedName>
        <fullName evidence="2">Dihydrofolate reductase</fullName>
    </submittedName>
</protein>